<name>A0A9P9WET8_9PEZI</name>
<evidence type="ECO:0000313" key="1">
    <source>
        <dbReference type="EMBL" id="KAI1859791.1"/>
    </source>
</evidence>
<proteinExistence type="predicted"/>
<dbReference type="AlphaFoldDB" id="A0A9P9WET8"/>
<dbReference type="Proteomes" id="UP000829685">
    <property type="component" value="Unassembled WGS sequence"/>
</dbReference>
<sequence length="81" mass="8689">MRLKGPIASNPGVSASTCAILRRWLGDQATARIWSPRKSDARICEDEGDSNIASRTRLCDRTKGGLTARDGMAFSHPASDG</sequence>
<reference evidence="1" key="1">
    <citation type="submission" date="2021-03" db="EMBL/GenBank/DDBJ databases">
        <title>Revisited historic fungal species revealed as producer of novel bioactive compounds through whole genome sequencing and comparative genomics.</title>
        <authorList>
            <person name="Vignolle G.A."/>
            <person name="Hochenegger N."/>
            <person name="Mach R.L."/>
            <person name="Mach-Aigner A.R."/>
            <person name="Javad Rahimi M."/>
            <person name="Salim K.A."/>
            <person name="Chan C.M."/>
            <person name="Lim L.B.L."/>
            <person name="Cai F."/>
            <person name="Druzhinina I.S."/>
            <person name="U'Ren J.M."/>
            <person name="Derntl C."/>
        </authorList>
    </citation>
    <scope>NUCLEOTIDE SEQUENCE</scope>
    <source>
        <strain evidence="1">TUCIM 5799</strain>
    </source>
</reference>
<gene>
    <name evidence="1" type="ORF">JX265_010240</name>
</gene>
<dbReference type="EMBL" id="JAFIMR010000033">
    <property type="protein sequence ID" value="KAI1859791.1"/>
    <property type="molecule type" value="Genomic_DNA"/>
</dbReference>
<organism evidence="1 2">
    <name type="scientific">Neoarthrinium moseri</name>
    <dbReference type="NCBI Taxonomy" id="1658444"/>
    <lineage>
        <taxon>Eukaryota</taxon>
        <taxon>Fungi</taxon>
        <taxon>Dikarya</taxon>
        <taxon>Ascomycota</taxon>
        <taxon>Pezizomycotina</taxon>
        <taxon>Sordariomycetes</taxon>
        <taxon>Xylariomycetidae</taxon>
        <taxon>Amphisphaeriales</taxon>
        <taxon>Apiosporaceae</taxon>
        <taxon>Neoarthrinium</taxon>
    </lineage>
</organism>
<comment type="caution">
    <text evidence="1">The sequence shown here is derived from an EMBL/GenBank/DDBJ whole genome shotgun (WGS) entry which is preliminary data.</text>
</comment>
<protein>
    <submittedName>
        <fullName evidence="1">Uncharacterized protein</fullName>
    </submittedName>
</protein>
<keyword evidence="2" id="KW-1185">Reference proteome</keyword>
<evidence type="ECO:0000313" key="2">
    <source>
        <dbReference type="Proteomes" id="UP000829685"/>
    </source>
</evidence>
<accession>A0A9P9WET8</accession>